<comment type="caution">
    <text evidence="2">The sequence shown here is derived from an EMBL/GenBank/DDBJ whole genome shotgun (WGS) entry which is preliminary data.</text>
</comment>
<proteinExistence type="predicted"/>
<feature type="compositionally biased region" description="Low complexity" evidence="1">
    <location>
        <begin position="141"/>
        <end position="151"/>
    </location>
</feature>
<sequence length="592" mass="65391">MNIFGRKKKQEEPAPTQPVAASAPTTNQAARDRNNANRGSSVNNITIPPRTNSTGATPNAASGPVNQHGPSTPNAANTGNSPRNNNNLELQLQQQLVQQQQQQQFYLQQQQAQQLQFQQQQQQQQQQHADTASLNSAMLPQQQAQQSTQTSGTYNGDQLVSQPIQYPSYHEQQTQGGSAGVNEPPHEGGYAGGAMQEDQQSLPQDSNGHPDGYYGQQPSFENGSGTLNSGPLVLPGDTANSNSSNGGSNAANGLPNDFDDINNNNNAGASSGEPSQGSGELVLSTDVRKLQEEVLSWQKSQEVSQAKVGQLRQTLTQKSQENRELHQSLTQVTQDRLMLQELVHKREKEMDDLRSKYLSDVRQIRATDDDHSTIEQRIRMLQAAILQFTKSSAGDRAANLNQDEAQQLVKKKYKFGNTQPYILNMFLEKFIMDSLLEDVFHGPFYVGFSLAPEYSAMYKWMIENSFTDQAVRFRQQVCFMSAKSPVAQAHAQEEAVRIAKIFEVKLEKLYNNWTGYQKILDLVTKAIELSLTMRSQNAEIQAVVIPGDTDFDPERMVPAHKSKDGGKVKVCVMPCFVDTNGVVVGKAKVFCG</sequence>
<dbReference type="OrthoDB" id="2439595at2759"/>
<organism evidence="2 3">
    <name type="scientific">Entomortierella parvispora</name>
    <dbReference type="NCBI Taxonomy" id="205924"/>
    <lineage>
        <taxon>Eukaryota</taxon>
        <taxon>Fungi</taxon>
        <taxon>Fungi incertae sedis</taxon>
        <taxon>Mucoromycota</taxon>
        <taxon>Mortierellomycotina</taxon>
        <taxon>Mortierellomycetes</taxon>
        <taxon>Mortierellales</taxon>
        <taxon>Mortierellaceae</taxon>
        <taxon>Entomortierella</taxon>
    </lineage>
</organism>
<feature type="compositionally biased region" description="Polar residues" evidence="1">
    <location>
        <begin position="152"/>
        <end position="176"/>
    </location>
</feature>
<reference evidence="2" key="2">
    <citation type="journal article" date="2022" name="Microbiol. Resour. Announc.">
        <title>Whole-Genome Sequence of Entomortierella parvispora E1425, a Mucoromycotan Fungus Associated with Burkholderiaceae-Related Endosymbiotic Bacteria.</title>
        <authorList>
            <person name="Herlambang A."/>
            <person name="Guo Y."/>
            <person name="Takashima Y."/>
            <person name="Narisawa K."/>
            <person name="Ohta H."/>
            <person name="Nishizawa T."/>
        </authorList>
    </citation>
    <scope>NUCLEOTIDE SEQUENCE</scope>
    <source>
        <strain evidence="2">E1425</strain>
    </source>
</reference>
<evidence type="ECO:0000313" key="3">
    <source>
        <dbReference type="Proteomes" id="UP000827284"/>
    </source>
</evidence>
<accession>A0A9P3LVN8</accession>
<evidence type="ECO:0000256" key="1">
    <source>
        <dbReference type="SAM" id="MobiDB-lite"/>
    </source>
</evidence>
<feature type="compositionally biased region" description="Low complexity" evidence="1">
    <location>
        <begin position="239"/>
        <end position="253"/>
    </location>
</feature>
<feature type="compositionally biased region" description="Polar residues" evidence="1">
    <location>
        <begin position="267"/>
        <end position="278"/>
    </location>
</feature>
<evidence type="ECO:0000313" key="2">
    <source>
        <dbReference type="EMBL" id="GJJ72371.1"/>
    </source>
</evidence>
<dbReference type="AlphaFoldDB" id="A0A9P3LVN8"/>
<feature type="region of interest" description="Disordered" evidence="1">
    <location>
        <begin position="1"/>
        <end position="86"/>
    </location>
</feature>
<feature type="compositionally biased region" description="Polar residues" evidence="1">
    <location>
        <begin position="39"/>
        <end position="86"/>
    </location>
</feature>
<dbReference type="EMBL" id="BQFW01000006">
    <property type="protein sequence ID" value="GJJ72371.1"/>
    <property type="molecule type" value="Genomic_DNA"/>
</dbReference>
<reference evidence="2" key="1">
    <citation type="submission" date="2021-11" db="EMBL/GenBank/DDBJ databases">
        <authorList>
            <person name="Herlambang A."/>
            <person name="Guo Y."/>
            <person name="Takashima Y."/>
            <person name="Nishizawa T."/>
        </authorList>
    </citation>
    <scope>NUCLEOTIDE SEQUENCE</scope>
    <source>
        <strain evidence="2">E1425</strain>
    </source>
</reference>
<name>A0A9P3LVN8_9FUNG</name>
<keyword evidence="3" id="KW-1185">Reference proteome</keyword>
<feature type="region of interest" description="Disordered" evidence="1">
    <location>
        <begin position="137"/>
        <end position="281"/>
    </location>
</feature>
<dbReference type="Proteomes" id="UP000827284">
    <property type="component" value="Unassembled WGS sequence"/>
</dbReference>
<protein>
    <submittedName>
        <fullName evidence="2">Uncharacterized protein</fullName>
    </submittedName>
</protein>
<feature type="compositionally biased region" description="Polar residues" evidence="1">
    <location>
        <begin position="197"/>
        <end position="207"/>
    </location>
</feature>
<feature type="compositionally biased region" description="Polar residues" evidence="1">
    <location>
        <begin position="216"/>
        <end position="229"/>
    </location>
</feature>
<gene>
    <name evidence="2" type="ORF">EMPS_04728</name>
</gene>